<dbReference type="PROSITE" id="PS51421">
    <property type="entry name" value="RAS"/>
    <property type="match status" value="1"/>
</dbReference>
<dbReference type="PROSITE" id="PS51420">
    <property type="entry name" value="RHO"/>
    <property type="match status" value="1"/>
</dbReference>
<organism evidence="3 4">
    <name type="scientific">Geodia barretti</name>
    <name type="common">Barrett's horny sponge</name>
    <dbReference type="NCBI Taxonomy" id="519541"/>
    <lineage>
        <taxon>Eukaryota</taxon>
        <taxon>Metazoa</taxon>
        <taxon>Porifera</taxon>
        <taxon>Demospongiae</taxon>
        <taxon>Heteroscleromorpha</taxon>
        <taxon>Tetractinellida</taxon>
        <taxon>Astrophorina</taxon>
        <taxon>Geodiidae</taxon>
        <taxon>Geodia</taxon>
    </lineage>
</organism>
<dbReference type="EMBL" id="CASHTH010002000">
    <property type="protein sequence ID" value="CAI8023165.1"/>
    <property type="molecule type" value="Genomic_DNA"/>
</dbReference>
<dbReference type="SMART" id="SM00173">
    <property type="entry name" value="RAS"/>
    <property type="match status" value="1"/>
</dbReference>
<keyword evidence="2" id="KW-0342">GTP-binding</keyword>
<dbReference type="GO" id="GO:0003924">
    <property type="term" value="F:GTPase activity"/>
    <property type="evidence" value="ECO:0007669"/>
    <property type="project" value="InterPro"/>
</dbReference>
<proteinExistence type="predicted"/>
<dbReference type="PRINTS" id="PR00449">
    <property type="entry name" value="RASTRNSFRMNG"/>
</dbReference>
<dbReference type="AlphaFoldDB" id="A0AA35S491"/>
<dbReference type="Gene3D" id="3.40.50.300">
    <property type="entry name" value="P-loop containing nucleotide triphosphate hydrolases"/>
    <property type="match status" value="1"/>
</dbReference>
<dbReference type="InterPro" id="IPR027417">
    <property type="entry name" value="P-loop_NTPase"/>
</dbReference>
<evidence type="ECO:0000313" key="4">
    <source>
        <dbReference type="Proteomes" id="UP001174909"/>
    </source>
</evidence>
<keyword evidence="4" id="KW-1185">Reference proteome</keyword>
<comment type="caution">
    <text evidence="3">The sequence shown here is derived from an EMBL/GenBank/DDBJ whole genome shotgun (WGS) entry which is preliminary data.</text>
</comment>
<name>A0AA35S491_GEOBA</name>
<evidence type="ECO:0000313" key="3">
    <source>
        <dbReference type="EMBL" id="CAI8023165.1"/>
    </source>
</evidence>
<evidence type="ECO:0000256" key="2">
    <source>
        <dbReference type="ARBA" id="ARBA00023134"/>
    </source>
</evidence>
<dbReference type="Proteomes" id="UP001174909">
    <property type="component" value="Unassembled WGS sequence"/>
</dbReference>
<reference evidence="3" key="1">
    <citation type="submission" date="2023-03" db="EMBL/GenBank/DDBJ databases">
        <authorList>
            <person name="Steffen K."/>
            <person name="Cardenas P."/>
        </authorList>
    </citation>
    <scope>NUCLEOTIDE SEQUENCE</scope>
</reference>
<dbReference type="InterPro" id="IPR005225">
    <property type="entry name" value="Small_GTP-bd"/>
</dbReference>
<dbReference type="SUPFAM" id="SSF52540">
    <property type="entry name" value="P-loop containing nucleoside triphosphate hydrolases"/>
    <property type="match status" value="1"/>
</dbReference>
<dbReference type="PROSITE" id="PS51419">
    <property type="entry name" value="RAB"/>
    <property type="match status" value="1"/>
</dbReference>
<dbReference type="GO" id="GO:0007264">
    <property type="term" value="P:small GTPase-mediated signal transduction"/>
    <property type="evidence" value="ECO:0007669"/>
    <property type="project" value="InterPro"/>
</dbReference>
<keyword evidence="1" id="KW-0547">Nucleotide-binding</keyword>
<dbReference type="InterPro" id="IPR001806">
    <property type="entry name" value="Small_GTPase"/>
</dbReference>
<dbReference type="SMART" id="SM00174">
    <property type="entry name" value="RHO"/>
    <property type="match status" value="1"/>
</dbReference>
<dbReference type="GO" id="GO:0005525">
    <property type="term" value="F:GTP binding"/>
    <property type="evidence" value="ECO:0007669"/>
    <property type="project" value="UniProtKB-KW"/>
</dbReference>
<protein>
    <submittedName>
        <fullName evidence="3">Rho-related GTP-binding protein RhoA-C</fullName>
    </submittedName>
</protein>
<sequence length="199" mass="21803">MATKKQVALVGDRGCGKTSLAVRLSTGIFLDYYIPTQLVDDFTAEVDARKGTCKLTLLDLSGSCDDNTIRSLVYENCDAVVVCFDLADHASLNNVTEKWLPELETMCPGVPFILAGCKQDETCDCEGTCPRLTSTRDSVRDLLINTRAKAYVEISSKYKDGMDELAELVVEVAQKKRTAAKKLVEAIKGSRLLKKLALV</sequence>
<gene>
    <name evidence="3" type="ORF">GBAR_LOCUS13568</name>
</gene>
<accession>A0AA35S491</accession>
<dbReference type="InterPro" id="IPR003578">
    <property type="entry name" value="Small_GTPase_Rho"/>
</dbReference>
<dbReference type="SMART" id="SM00175">
    <property type="entry name" value="RAB"/>
    <property type="match status" value="1"/>
</dbReference>
<dbReference type="NCBIfam" id="TIGR00231">
    <property type="entry name" value="small_GTP"/>
    <property type="match status" value="1"/>
</dbReference>
<evidence type="ECO:0000256" key="1">
    <source>
        <dbReference type="ARBA" id="ARBA00022741"/>
    </source>
</evidence>
<dbReference type="Pfam" id="PF00071">
    <property type="entry name" value="Ras"/>
    <property type="match status" value="1"/>
</dbReference>
<dbReference type="PANTHER" id="PTHR24072">
    <property type="entry name" value="RHO FAMILY GTPASE"/>
    <property type="match status" value="1"/>
</dbReference>